<dbReference type="OrthoDB" id="6784110at2759"/>
<dbReference type="PANTHER" id="PTHR31649">
    <property type="entry name" value="AGAP009604-PA"/>
    <property type="match status" value="1"/>
</dbReference>
<feature type="non-terminal residue" evidence="1">
    <location>
        <position position="143"/>
    </location>
</feature>
<organism evidence="1 2">
    <name type="scientific">Asbolus verrucosus</name>
    <name type="common">Desert ironclad beetle</name>
    <dbReference type="NCBI Taxonomy" id="1661398"/>
    <lineage>
        <taxon>Eukaryota</taxon>
        <taxon>Metazoa</taxon>
        <taxon>Ecdysozoa</taxon>
        <taxon>Arthropoda</taxon>
        <taxon>Hexapoda</taxon>
        <taxon>Insecta</taxon>
        <taxon>Pterygota</taxon>
        <taxon>Neoptera</taxon>
        <taxon>Endopterygota</taxon>
        <taxon>Coleoptera</taxon>
        <taxon>Polyphaga</taxon>
        <taxon>Cucujiformia</taxon>
        <taxon>Tenebrionidae</taxon>
        <taxon>Pimeliinae</taxon>
        <taxon>Asbolus</taxon>
    </lineage>
</organism>
<dbReference type="Proteomes" id="UP000292052">
    <property type="component" value="Unassembled WGS sequence"/>
</dbReference>
<protein>
    <recommendedName>
        <fullName evidence="3">DUF3421 domain containing protein</fullName>
    </recommendedName>
</protein>
<evidence type="ECO:0000313" key="2">
    <source>
        <dbReference type="Proteomes" id="UP000292052"/>
    </source>
</evidence>
<reference evidence="1 2" key="1">
    <citation type="submission" date="2017-03" db="EMBL/GenBank/DDBJ databases">
        <title>Genome of the blue death feigning beetle - Asbolus verrucosus.</title>
        <authorList>
            <person name="Rider S.D."/>
        </authorList>
    </citation>
    <scope>NUCLEOTIDE SEQUENCE [LARGE SCALE GENOMIC DNA]</scope>
    <source>
        <strain evidence="1">Butters</strain>
        <tissue evidence="1">Head and leg muscle</tissue>
    </source>
</reference>
<evidence type="ECO:0008006" key="3">
    <source>
        <dbReference type="Google" id="ProtNLM"/>
    </source>
</evidence>
<dbReference type="AlphaFoldDB" id="A0A482VNM2"/>
<comment type="caution">
    <text evidence="1">The sequence shown here is derived from an EMBL/GenBank/DDBJ whole genome shotgun (WGS) entry which is preliminary data.</text>
</comment>
<proteinExistence type="predicted"/>
<feature type="non-terminal residue" evidence="1">
    <location>
        <position position="1"/>
    </location>
</feature>
<dbReference type="PANTHER" id="PTHR31649:SF10">
    <property type="entry name" value="IP19903P-RELATED"/>
    <property type="match status" value="1"/>
</dbReference>
<keyword evidence="2" id="KW-1185">Reference proteome</keyword>
<gene>
    <name evidence="1" type="ORF">BDFB_005963</name>
</gene>
<name>A0A482VNM2_ASBVE</name>
<accession>A0A482VNM2</accession>
<evidence type="ECO:0000313" key="1">
    <source>
        <dbReference type="EMBL" id="RZC34531.1"/>
    </source>
</evidence>
<dbReference type="EMBL" id="QDEB01079205">
    <property type="protein sequence ID" value="RZC34531.1"/>
    <property type="molecule type" value="Genomic_DNA"/>
</dbReference>
<sequence>CYWREYDNAIPEDAYPAGKDINDKDIYIGQVYVNGYGLYVGPIFPGTREVEVSAYGYRKTNQIIKILCTKHQNNLFWLDQSTVTGREDVYLIVGGYDHVNDKTLYIGRTKQKGILKVGNVSHFRSPLWFGEGNKDANVADYEI</sequence>